<dbReference type="Pfam" id="PF02838">
    <property type="entry name" value="Glyco_hydro_20b"/>
    <property type="match status" value="1"/>
</dbReference>
<gene>
    <name evidence="8" type="ORF">MQE36_09020</name>
</gene>
<keyword evidence="9" id="KW-1185">Reference proteome</keyword>
<evidence type="ECO:0000259" key="7">
    <source>
        <dbReference type="Pfam" id="PF02838"/>
    </source>
</evidence>
<evidence type="ECO:0000256" key="4">
    <source>
        <dbReference type="ARBA" id="ARBA00022801"/>
    </source>
</evidence>
<dbReference type="SUPFAM" id="SSF51445">
    <property type="entry name" value="(Trans)glycosidases"/>
    <property type="match status" value="1"/>
</dbReference>
<dbReference type="PANTHER" id="PTHR22600:SF57">
    <property type="entry name" value="BETA-N-ACETYLHEXOSAMINIDASE"/>
    <property type="match status" value="1"/>
</dbReference>
<evidence type="ECO:0000313" key="9">
    <source>
        <dbReference type="Proteomes" id="UP000829476"/>
    </source>
</evidence>
<dbReference type="InterPro" id="IPR017853">
    <property type="entry name" value="GH"/>
</dbReference>
<comment type="catalytic activity">
    <reaction evidence="1">
        <text>Hydrolysis of terminal non-reducing N-acetyl-D-hexosamine residues in N-acetyl-beta-D-hexosaminides.</text>
        <dbReference type="EC" id="3.2.1.52"/>
    </reaction>
</comment>
<dbReference type="InterPro" id="IPR029018">
    <property type="entry name" value="Hex-like_dom2"/>
</dbReference>
<evidence type="ECO:0000256" key="3">
    <source>
        <dbReference type="ARBA" id="ARBA00012663"/>
    </source>
</evidence>
<evidence type="ECO:0000259" key="6">
    <source>
        <dbReference type="Pfam" id="PF00728"/>
    </source>
</evidence>
<evidence type="ECO:0000256" key="1">
    <source>
        <dbReference type="ARBA" id="ARBA00001231"/>
    </source>
</evidence>
<dbReference type="Gene3D" id="3.30.379.10">
    <property type="entry name" value="Chitobiase/beta-hexosaminidase domain 2-like"/>
    <property type="match status" value="1"/>
</dbReference>
<dbReference type="Pfam" id="PF00728">
    <property type="entry name" value="Glyco_hydro_20"/>
    <property type="match status" value="1"/>
</dbReference>
<keyword evidence="5" id="KW-0326">Glycosidase</keyword>
<feature type="domain" description="Glycoside hydrolase family 20 catalytic" evidence="6">
    <location>
        <begin position="155"/>
        <end position="494"/>
    </location>
</feature>
<feature type="domain" description="Beta-hexosaminidase bacterial type N-terminal" evidence="7">
    <location>
        <begin position="28"/>
        <end position="151"/>
    </location>
</feature>
<dbReference type="InterPro" id="IPR015883">
    <property type="entry name" value="Glyco_hydro_20_cat"/>
</dbReference>
<proteinExistence type="inferred from homology"/>
<dbReference type="SUPFAM" id="SSF55545">
    <property type="entry name" value="beta-N-acetylhexosaminidase-like domain"/>
    <property type="match status" value="1"/>
</dbReference>
<organism evidence="8 9">
    <name type="scientific">Zhouia spongiae</name>
    <dbReference type="NCBI Taxonomy" id="2202721"/>
    <lineage>
        <taxon>Bacteria</taxon>
        <taxon>Pseudomonadati</taxon>
        <taxon>Bacteroidota</taxon>
        <taxon>Flavobacteriia</taxon>
        <taxon>Flavobacteriales</taxon>
        <taxon>Flavobacteriaceae</taxon>
        <taxon>Zhouia</taxon>
    </lineage>
</organism>
<evidence type="ECO:0000313" key="8">
    <source>
        <dbReference type="EMBL" id="UNY97238.1"/>
    </source>
</evidence>
<dbReference type="CDD" id="cd06563">
    <property type="entry name" value="GH20_chitobiase-like"/>
    <property type="match status" value="1"/>
</dbReference>
<dbReference type="InterPro" id="IPR025705">
    <property type="entry name" value="Beta_hexosaminidase_sua/sub"/>
</dbReference>
<sequence length="531" mass="61687">MKTTYTLMIFSVILLKATIVLSQENRLAIIPEPNYMELKEGVFEVKHNLKMNSSVEFQEIIDTTDYVKDVLEEVFKVSITREAKSSSDIIITRDHTLAEEAYVIDIRPDRIHIKVKNTTGFFYATQTLRQILFQSRVFKGSKTIPICYIKDEPRFSYRALMLDPARHFLPFEDIKKFIRAMSFYKFNKLHLHLTDDQGWRMEIKKYPELTSVGAWRDETEGDGVKHGGFYSQSQMKELVRYAKAYHIDIIPEIDMPGHSMSVLAAYPQLACFLDDFKVRTTPGVDKNLLCAGNDKVPGFYDDIIREVTTIFPYNKIHIGGDEAPTDNWEQCLKCQQKIKREGLKDEHGLMSAFFNKMNQILKKYNRQPMLWYEENVTSYPEGSTVFLWRKGTAERVVKATGEQGLKLICAPGEYAYLDYPESAAEKRYTFDWMQTLPLHQVYDFDPGYGLSAEDQRHIIGIEGCVWGERVYNINRAFYMTYPRALALAEAGWTATMNKSWERFSCKLQSNLVFLLNEGINFRVPFELFNED</sequence>
<dbReference type="PANTHER" id="PTHR22600">
    <property type="entry name" value="BETA-HEXOSAMINIDASE"/>
    <property type="match status" value="1"/>
</dbReference>
<evidence type="ECO:0000256" key="2">
    <source>
        <dbReference type="ARBA" id="ARBA00006285"/>
    </source>
</evidence>
<dbReference type="Gene3D" id="3.20.20.80">
    <property type="entry name" value="Glycosidases"/>
    <property type="match status" value="1"/>
</dbReference>
<name>A0ABY3YHN0_9FLAO</name>
<dbReference type="EC" id="3.2.1.52" evidence="3"/>
<dbReference type="EMBL" id="CP094326">
    <property type="protein sequence ID" value="UNY97238.1"/>
    <property type="molecule type" value="Genomic_DNA"/>
</dbReference>
<dbReference type="RefSeq" id="WP_242935652.1">
    <property type="nucleotide sequence ID" value="NZ_CP094326.1"/>
</dbReference>
<keyword evidence="4" id="KW-0378">Hydrolase</keyword>
<dbReference type="PIRSF" id="PIRSF001093">
    <property type="entry name" value="B-hxosamndse_ab_euk"/>
    <property type="match status" value="1"/>
</dbReference>
<accession>A0ABY3YHN0</accession>
<reference evidence="8 9" key="1">
    <citation type="journal article" date="2018" name="Int. J. Syst. Evol. Microbiol.">
        <title>Zhouia spongiae sp. nov., isolated from a marine sponge.</title>
        <authorList>
            <person name="Zhuang L."/>
            <person name="Lin B."/>
            <person name="Qin F."/>
            <person name="Luo L."/>
        </authorList>
    </citation>
    <scope>NUCLEOTIDE SEQUENCE [LARGE SCALE GENOMIC DNA]</scope>
    <source>
        <strain evidence="8 9">HN-Y44</strain>
    </source>
</reference>
<dbReference type="InterPro" id="IPR015882">
    <property type="entry name" value="HEX_bac_N"/>
</dbReference>
<protein>
    <recommendedName>
        <fullName evidence="3">beta-N-acetylhexosaminidase</fullName>
        <ecNumber evidence="3">3.2.1.52</ecNumber>
    </recommendedName>
</protein>
<comment type="similarity">
    <text evidence="2">Belongs to the glycosyl hydrolase 20 family.</text>
</comment>
<dbReference type="PRINTS" id="PR00738">
    <property type="entry name" value="GLHYDRLASE20"/>
</dbReference>
<evidence type="ECO:0000256" key="5">
    <source>
        <dbReference type="ARBA" id="ARBA00023295"/>
    </source>
</evidence>
<dbReference type="Proteomes" id="UP000829476">
    <property type="component" value="Chromosome"/>
</dbReference>